<dbReference type="PANTHER" id="PTHR33481:SF1">
    <property type="entry name" value="ENDONUCLEASE_EXONUCLEASE_PHOSPHATASE DOMAIN-CONTAINING PROTEIN-RELATED"/>
    <property type="match status" value="1"/>
</dbReference>
<dbReference type="OrthoDB" id="3261222at2759"/>
<protein>
    <recommendedName>
        <fullName evidence="3">Reverse transcriptase domain-containing protein</fullName>
    </recommendedName>
</protein>
<dbReference type="STRING" id="329884.A0A4U0WVW7"/>
<dbReference type="EMBL" id="NAJQ01000609">
    <property type="protein sequence ID" value="TKA66906.1"/>
    <property type="molecule type" value="Genomic_DNA"/>
</dbReference>
<comment type="caution">
    <text evidence="1">The sequence shown here is derived from an EMBL/GenBank/DDBJ whole genome shotgun (WGS) entry which is preliminary data.</text>
</comment>
<gene>
    <name evidence="1" type="ORF">B0A55_11660</name>
</gene>
<sequence length="370" mass="42203">MAWTRTHGAKFAPEKYQLMHFTRRPKKFNMQATVQIPKFQAGPVPVMRILGIHLDPKLKWGPHVRLTAAKAASHMASVTRLTRSTWGATFAQARQIYAAVIRPAMSYGCPVWFALGDERANRNRLIYPLQTVLKHEASVEPLDLHLERLAVSYSAKTENSEGDRTVEAARKAVETRAQHRFKTKGTALARQDKGKAAIGKEIEAVWTARWEEYQQQARTQVSHERHLAVAVRTPWTRGLRTKERLTKVKSTVATLLRMEHIGLNDYLFRRRVPGYAKPDCDYGCPRQTPKHIVLFCTMHTTRRSSILAEAKMSDYIELLSTEAGLRAVTKWFLQWDILTQLSLAKLVYGEKPGRRGRRPGAYVDEDDSDC</sequence>
<dbReference type="PANTHER" id="PTHR33481">
    <property type="entry name" value="REVERSE TRANSCRIPTASE"/>
    <property type="match status" value="1"/>
</dbReference>
<dbReference type="AlphaFoldDB" id="A0A4U0WVW7"/>
<dbReference type="Proteomes" id="UP000309340">
    <property type="component" value="Unassembled WGS sequence"/>
</dbReference>
<evidence type="ECO:0008006" key="3">
    <source>
        <dbReference type="Google" id="ProtNLM"/>
    </source>
</evidence>
<keyword evidence="2" id="KW-1185">Reference proteome</keyword>
<proteinExistence type="predicted"/>
<accession>A0A4U0WVW7</accession>
<evidence type="ECO:0000313" key="1">
    <source>
        <dbReference type="EMBL" id="TKA66906.1"/>
    </source>
</evidence>
<organism evidence="1 2">
    <name type="scientific">Friedmanniomyces simplex</name>
    <dbReference type="NCBI Taxonomy" id="329884"/>
    <lineage>
        <taxon>Eukaryota</taxon>
        <taxon>Fungi</taxon>
        <taxon>Dikarya</taxon>
        <taxon>Ascomycota</taxon>
        <taxon>Pezizomycotina</taxon>
        <taxon>Dothideomycetes</taxon>
        <taxon>Dothideomycetidae</taxon>
        <taxon>Mycosphaerellales</taxon>
        <taxon>Teratosphaeriaceae</taxon>
        <taxon>Friedmanniomyces</taxon>
    </lineage>
</organism>
<evidence type="ECO:0000313" key="2">
    <source>
        <dbReference type="Proteomes" id="UP000309340"/>
    </source>
</evidence>
<reference evidence="1 2" key="1">
    <citation type="submission" date="2017-03" db="EMBL/GenBank/DDBJ databases">
        <title>Genomes of endolithic fungi from Antarctica.</title>
        <authorList>
            <person name="Coleine C."/>
            <person name="Masonjones S."/>
            <person name="Stajich J.E."/>
        </authorList>
    </citation>
    <scope>NUCLEOTIDE SEQUENCE [LARGE SCALE GENOMIC DNA]</scope>
    <source>
        <strain evidence="1 2">CCFEE 5184</strain>
    </source>
</reference>
<name>A0A4U0WVW7_9PEZI</name>